<dbReference type="EMBL" id="CP000698">
    <property type="protein sequence ID" value="ABQ26548.1"/>
    <property type="molecule type" value="Genomic_DNA"/>
</dbReference>
<name>A5G430_GEOUR</name>
<dbReference type="SUPFAM" id="SSF160544">
    <property type="entry name" value="EscU C-terminal domain-like"/>
    <property type="match status" value="1"/>
</dbReference>
<keyword evidence="2" id="KW-0282">Flagellum</keyword>
<accession>A5G430</accession>
<reference evidence="2 3" key="1">
    <citation type="submission" date="2007-05" db="EMBL/GenBank/DDBJ databases">
        <title>Complete sequence of Geobacter uraniireducens Rf4.</title>
        <authorList>
            <consortium name="US DOE Joint Genome Institute"/>
            <person name="Copeland A."/>
            <person name="Lucas S."/>
            <person name="Lapidus A."/>
            <person name="Barry K."/>
            <person name="Detter J.C."/>
            <person name="Glavina del Rio T."/>
            <person name="Hammon N."/>
            <person name="Israni S."/>
            <person name="Dalin E."/>
            <person name="Tice H."/>
            <person name="Pitluck S."/>
            <person name="Chertkov O."/>
            <person name="Brettin T."/>
            <person name="Bruce D."/>
            <person name="Han C."/>
            <person name="Schmutz J."/>
            <person name="Larimer F."/>
            <person name="Land M."/>
            <person name="Hauser L."/>
            <person name="Kyrpides N."/>
            <person name="Mikhailova N."/>
            <person name="Shelobolina E."/>
            <person name="Aklujkar M."/>
            <person name="Lovley D."/>
            <person name="Richardson P."/>
        </authorList>
    </citation>
    <scope>NUCLEOTIDE SEQUENCE [LARGE SCALE GENOMIC DNA]</scope>
    <source>
        <strain evidence="2 3">Rf4</strain>
    </source>
</reference>
<dbReference type="InterPro" id="IPR006135">
    <property type="entry name" value="T3SS_substrate_exporter"/>
</dbReference>
<dbReference type="GO" id="GO:0009306">
    <property type="term" value="P:protein secretion"/>
    <property type="evidence" value="ECO:0007669"/>
    <property type="project" value="InterPro"/>
</dbReference>
<evidence type="ECO:0000313" key="3">
    <source>
        <dbReference type="Proteomes" id="UP000006695"/>
    </source>
</evidence>
<dbReference type="OrthoDB" id="9807950at2"/>
<keyword evidence="2" id="KW-0966">Cell projection</keyword>
<dbReference type="HOGENOM" id="CLU_041013_4_1_7"/>
<evidence type="ECO:0000256" key="1">
    <source>
        <dbReference type="ARBA" id="ARBA00010690"/>
    </source>
</evidence>
<dbReference type="PANTHER" id="PTHR30531">
    <property type="entry name" value="FLAGELLAR BIOSYNTHETIC PROTEIN FLHB"/>
    <property type="match status" value="1"/>
</dbReference>
<dbReference type="AlphaFoldDB" id="A5G430"/>
<dbReference type="Proteomes" id="UP000006695">
    <property type="component" value="Chromosome"/>
</dbReference>
<dbReference type="STRING" id="351605.Gura_2369"/>
<dbReference type="Pfam" id="PF01312">
    <property type="entry name" value="Bac_export_2"/>
    <property type="match status" value="1"/>
</dbReference>
<organism evidence="2 3">
    <name type="scientific">Geotalea uraniireducens (strain Rf4)</name>
    <name type="common">Geobacter uraniireducens</name>
    <dbReference type="NCBI Taxonomy" id="351605"/>
    <lineage>
        <taxon>Bacteria</taxon>
        <taxon>Pseudomonadati</taxon>
        <taxon>Thermodesulfobacteriota</taxon>
        <taxon>Desulfuromonadia</taxon>
        <taxon>Geobacterales</taxon>
        <taxon>Geobacteraceae</taxon>
        <taxon>Geotalea</taxon>
    </lineage>
</organism>
<protein>
    <submittedName>
        <fullName evidence="2">Cytoplasmic domain of flagellar protein FhlB-like protein</fullName>
    </submittedName>
</protein>
<sequence length="94" mass="10432">MAKRPDDMKKAVAMAYDPGDYAPRVIAKGCGVTAEAIIALARENGVYVHESPDLMNLLLQVDQDRFIPPELYRAVAELLAWLYRLEQGTDGVEP</sequence>
<proteinExistence type="inferred from homology"/>
<keyword evidence="3" id="KW-1185">Reference proteome</keyword>
<comment type="similarity">
    <text evidence="1">Belongs to the type III secretion exporter family.</text>
</comment>
<dbReference type="InterPro" id="IPR029025">
    <property type="entry name" value="T3SS_substrate_exporter_C"/>
</dbReference>
<dbReference type="GO" id="GO:0005886">
    <property type="term" value="C:plasma membrane"/>
    <property type="evidence" value="ECO:0007669"/>
    <property type="project" value="TreeGrafter"/>
</dbReference>
<keyword evidence="2" id="KW-0969">Cilium</keyword>
<gene>
    <name evidence="2" type="ordered locus">Gura_2369</name>
</gene>
<dbReference type="KEGG" id="gur:Gura_2369"/>
<evidence type="ECO:0000313" key="2">
    <source>
        <dbReference type="EMBL" id="ABQ26548.1"/>
    </source>
</evidence>
<dbReference type="PANTHER" id="PTHR30531:SF12">
    <property type="entry name" value="FLAGELLAR BIOSYNTHETIC PROTEIN FLHB"/>
    <property type="match status" value="1"/>
</dbReference>
<dbReference type="Gene3D" id="3.40.1690.10">
    <property type="entry name" value="secretion proteins EscU"/>
    <property type="match status" value="1"/>
</dbReference>
<dbReference type="RefSeq" id="WP_011939241.1">
    <property type="nucleotide sequence ID" value="NC_009483.1"/>
</dbReference>